<dbReference type="InterPro" id="IPR006140">
    <property type="entry name" value="D-isomer_DH_NAD-bd"/>
</dbReference>
<dbReference type="Gene3D" id="3.40.50.720">
    <property type="entry name" value="NAD(P)-binding Rossmann-like Domain"/>
    <property type="match status" value="2"/>
</dbReference>
<feature type="domain" description="D-isomer specific 2-hydroxyacid dehydrogenase NAD-binding" evidence="3">
    <location>
        <begin position="102"/>
        <end position="277"/>
    </location>
</feature>
<keyword evidence="2" id="KW-0520">NAD</keyword>
<evidence type="ECO:0000313" key="4">
    <source>
        <dbReference type="EMBL" id="OGG43270.1"/>
    </source>
</evidence>
<evidence type="ECO:0000259" key="3">
    <source>
        <dbReference type="Pfam" id="PF02826"/>
    </source>
</evidence>
<dbReference type="Pfam" id="PF02826">
    <property type="entry name" value="2-Hacid_dh_C"/>
    <property type="match status" value="1"/>
</dbReference>
<dbReference type="InterPro" id="IPR029753">
    <property type="entry name" value="D-isomer_DH_CS"/>
</dbReference>
<reference evidence="4 5" key="1">
    <citation type="journal article" date="2016" name="Nat. Commun.">
        <title>Thousands of microbial genomes shed light on interconnected biogeochemical processes in an aquifer system.</title>
        <authorList>
            <person name="Anantharaman K."/>
            <person name="Brown C.T."/>
            <person name="Hug L.A."/>
            <person name="Sharon I."/>
            <person name="Castelle C.J."/>
            <person name="Probst A.J."/>
            <person name="Thomas B.C."/>
            <person name="Singh A."/>
            <person name="Wilkins M.J."/>
            <person name="Karaoz U."/>
            <person name="Brodie E.L."/>
            <person name="Williams K.H."/>
            <person name="Hubbard S.S."/>
            <person name="Banfield J.F."/>
        </authorList>
    </citation>
    <scope>NUCLEOTIDE SEQUENCE [LARGE SCALE GENOMIC DNA]</scope>
    <source>
        <strain evidence="5">RIFCSPLOWO2_12_FULL_64_10</strain>
    </source>
</reference>
<keyword evidence="1" id="KW-0560">Oxidoreductase</keyword>
<dbReference type="Proteomes" id="UP000178606">
    <property type="component" value="Unassembled WGS sequence"/>
</dbReference>
<evidence type="ECO:0000256" key="2">
    <source>
        <dbReference type="ARBA" id="ARBA00023027"/>
    </source>
</evidence>
<name>A0A1F6C272_HANXR</name>
<gene>
    <name evidence="4" type="ORF">A3F84_12870</name>
</gene>
<accession>A0A1F6C272</accession>
<evidence type="ECO:0000313" key="5">
    <source>
        <dbReference type="Proteomes" id="UP000178606"/>
    </source>
</evidence>
<dbReference type="PANTHER" id="PTHR43333">
    <property type="entry name" value="2-HACID_DH_C DOMAIN-CONTAINING PROTEIN"/>
    <property type="match status" value="1"/>
</dbReference>
<sequence>MKILLNTSLPDDQLALIRAVSPAVEVLIPGDRKKALDLMPEAEVVFGGFNREMFVRGERLRWVQVESAGVDGILFREFVESDVILTSSKGHVGIALAEQAMALLLSLTRGVAYAFRHPTWSSGGPIRRMMWELTDMTMGILGLGGTGIELAKRAHAFGMRVIALDPEDIAPPPGVEAVYGMDRLNDLLSASDVVAVCAPLAPQTEGLLNLSAFRRMKRTALLINVTRGRIVDGDALMQALEQRLIAGAGLDVVPWEPLPDDHPLWRMENVVITPHVAGGSPHRVRRNVALFCENLRRLLAGQPLTSVIDKRKGY</sequence>
<dbReference type="PANTHER" id="PTHR43333:SF1">
    <property type="entry name" value="D-ISOMER SPECIFIC 2-HYDROXYACID DEHYDROGENASE NAD-BINDING DOMAIN-CONTAINING PROTEIN"/>
    <property type="match status" value="1"/>
</dbReference>
<dbReference type="SUPFAM" id="SSF51735">
    <property type="entry name" value="NAD(P)-binding Rossmann-fold domains"/>
    <property type="match status" value="1"/>
</dbReference>
<organism evidence="4 5">
    <name type="scientific">Handelsmanbacteria sp. (strain RIFCSPLOWO2_12_FULL_64_10)</name>
    <dbReference type="NCBI Taxonomy" id="1817868"/>
    <lineage>
        <taxon>Bacteria</taxon>
        <taxon>Candidatus Handelsmaniibacteriota</taxon>
    </lineage>
</organism>
<dbReference type="GO" id="GO:0051287">
    <property type="term" value="F:NAD binding"/>
    <property type="evidence" value="ECO:0007669"/>
    <property type="project" value="InterPro"/>
</dbReference>
<dbReference type="EMBL" id="MFKF01000440">
    <property type="protein sequence ID" value="OGG43270.1"/>
    <property type="molecule type" value="Genomic_DNA"/>
</dbReference>
<protein>
    <recommendedName>
        <fullName evidence="3">D-isomer specific 2-hydroxyacid dehydrogenase NAD-binding domain-containing protein</fullName>
    </recommendedName>
</protein>
<dbReference type="SUPFAM" id="SSF52283">
    <property type="entry name" value="Formate/glycerate dehydrogenase catalytic domain-like"/>
    <property type="match status" value="1"/>
</dbReference>
<dbReference type="PROSITE" id="PS00671">
    <property type="entry name" value="D_2_HYDROXYACID_DH_3"/>
    <property type="match status" value="1"/>
</dbReference>
<comment type="caution">
    <text evidence="4">The sequence shown here is derived from an EMBL/GenBank/DDBJ whole genome shotgun (WGS) entry which is preliminary data.</text>
</comment>
<dbReference type="AlphaFoldDB" id="A0A1F6C272"/>
<evidence type="ECO:0000256" key="1">
    <source>
        <dbReference type="ARBA" id="ARBA00023002"/>
    </source>
</evidence>
<dbReference type="GO" id="GO:0016616">
    <property type="term" value="F:oxidoreductase activity, acting on the CH-OH group of donors, NAD or NADP as acceptor"/>
    <property type="evidence" value="ECO:0007669"/>
    <property type="project" value="UniProtKB-ARBA"/>
</dbReference>
<dbReference type="InterPro" id="IPR036291">
    <property type="entry name" value="NAD(P)-bd_dom_sf"/>
</dbReference>
<dbReference type="CDD" id="cd05300">
    <property type="entry name" value="2-Hacid_dh_1"/>
    <property type="match status" value="1"/>
</dbReference>
<proteinExistence type="predicted"/>